<dbReference type="EMBL" id="QXFX01004606">
    <property type="protein sequence ID" value="KAE9063428.1"/>
    <property type="molecule type" value="Genomic_DNA"/>
</dbReference>
<reference evidence="1 2" key="1">
    <citation type="submission" date="2018-09" db="EMBL/GenBank/DDBJ databases">
        <title>Genomic investigation of the strawberry pathogen Phytophthora fragariae indicates pathogenicity is determined by transcriptional variation in three key races.</title>
        <authorList>
            <person name="Adams T.M."/>
            <person name="Armitage A.D."/>
            <person name="Sobczyk M.K."/>
            <person name="Bates H.J."/>
            <person name="Dunwell J.M."/>
            <person name="Nellist C.F."/>
            <person name="Harrison R.J."/>
        </authorList>
    </citation>
    <scope>NUCLEOTIDE SEQUENCE [LARGE SCALE GENOMIC DNA]</scope>
    <source>
        <strain evidence="1 2">ONT-3</strain>
    </source>
</reference>
<accession>A0A6G0JPI3</accession>
<sequence length="112" mass="12839">MDFLVPAGIRLDLADGSLCLPDEIQTHPSGRRQLYNDKARLVRLEQHLQLEIGESVELPLRVRTSDQDKLWVTRGELWVPTVVYGPSQTLYLQITNVGEKKLVMLRNERIGM</sequence>
<evidence type="ECO:0008006" key="3">
    <source>
        <dbReference type="Google" id="ProtNLM"/>
    </source>
</evidence>
<dbReference type="AlphaFoldDB" id="A0A6G0JPI3"/>
<comment type="caution">
    <text evidence="1">The sequence shown here is derived from an EMBL/GenBank/DDBJ whole genome shotgun (WGS) entry which is preliminary data.</text>
</comment>
<organism evidence="1 2">
    <name type="scientific">Phytophthora fragariae</name>
    <dbReference type="NCBI Taxonomy" id="53985"/>
    <lineage>
        <taxon>Eukaryota</taxon>
        <taxon>Sar</taxon>
        <taxon>Stramenopiles</taxon>
        <taxon>Oomycota</taxon>
        <taxon>Peronosporomycetes</taxon>
        <taxon>Peronosporales</taxon>
        <taxon>Peronosporaceae</taxon>
        <taxon>Phytophthora</taxon>
    </lineage>
</organism>
<gene>
    <name evidence="1" type="ORF">PF010_g28992</name>
</gene>
<name>A0A6G0JPI3_9STRA</name>
<evidence type="ECO:0000313" key="2">
    <source>
        <dbReference type="Proteomes" id="UP000488956"/>
    </source>
</evidence>
<evidence type="ECO:0000313" key="1">
    <source>
        <dbReference type="EMBL" id="KAE9063428.1"/>
    </source>
</evidence>
<protein>
    <recommendedName>
        <fullName evidence="3">dUTPase-like domain-containing protein</fullName>
    </recommendedName>
</protein>
<proteinExistence type="predicted"/>
<dbReference type="Proteomes" id="UP000488956">
    <property type="component" value="Unassembled WGS sequence"/>
</dbReference>